<protein>
    <submittedName>
        <fullName evidence="2">PAS factor family protein</fullName>
    </submittedName>
</protein>
<proteinExistence type="predicted"/>
<feature type="domain" description="Pas factor saposin" evidence="1">
    <location>
        <begin position="3"/>
        <end position="72"/>
    </location>
</feature>
<evidence type="ECO:0000259" key="1">
    <source>
        <dbReference type="Pfam" id="PF09016"/>
    </source>
</evidence>
<dbReference type="InterPro" id="IPR015106">
    <property type="entry name" value="Pas_Saposin"/>
</dbReference>
<sequence>MKELIYQTLVSLSNKMPEEHAEIRQNLYEQLDLPFNKQADLFASVLSPAGSGKFEDDQAMSAAVESAIRLLETPEH</sequence>
<dbReference type="KEGG" id="vck:PG915_22500"/>
<organism evidence="2">
    <name type="scientific">Vibrio chaetopteri</name>
    <dbReference type="NCBI Taxonomy" id="3016528"/>
    <lineage>
        <taxon>Bacteria</taxon>
        <taxon>Pseudomonadati</taxon>
        <taxon>Pseudomonadota</taxon>
        <taxon>Gammaproteobacteria</taxon>
        <taxon>Vibrionales</taxon>
        <taxon>Vibrionaceae</taxon>
        <taxon>Vibrio</taxon>
    </lineage>
</organism>
<gene>
    <name evidence="2" type="ORF">PG915_22500</name>
</gene>
<dbReference type="AlphaFoldDB" id="A0AAU8BQ26"/>
<dbReference type="Gene3D" id="1.20.1280.100">
    <property type="entry name" value="Pas factor, saposin domain"/>
    <property type="match status" value="1"/>
</dbReference>
<dbReference type="EMBL" id="CP115921">
    <property type="protein sequence ID" value="XCD18051.1"/>
    <property type="molecule type" value="Genomic_DNA"/>
</dbReference>
<evidence type="ECO:0000313" key="2">
    <source>
        <dbReference type="EMBL" id="XCD18051.1"/>
    </source>
</evidence>
<accession>A0AAU8BQ26</accession>
<reference evidence="2" key="1">
    <citation type="submission" date="2023-01" db="EMBL/GenBank/DDBJ databases">
        <title>Vibrio sp. CB1-14 genome sequencing.</title>
        <authorList>
            <person name="Otstavnykh N."/>
            <person name="Isaeva M."/>
            <person name="Meleshko D."/>
        </authorList>
    </citation>
    <scope>NUCLEOTIDE SEQUENCE</scope>
    <source>
        <strain evidence="2">CB1-14</strain>
    </source>
</reference>
<name>A0AAU8BQ26_9VIBR</name>
<dbReference type="Pfam" id="PF09016">
    <property type="entry name" value="Pas_Saposin"/>
    <property type="match status" value="1"/>
</dbReference>
<dbReference type="RefSeq" id="WP_353499207.1">
    <property type="nucleotide sequence ID" value="NZ_CP115921.1"/>
</dbReference>